<sequence>MSAFLFLIARVASLTPRLPVFFLALTTVVFAQTTALNLDPVVVTTARSRQPLIVATDPKAAAQPAHAHDGADVLKNIPGFAVIRKGGADGDPMLRGMAGSRLGILVEGEGVLGGCSFRMDPPTAYIFPAAYDRITVIKGPQAVRYGPISPAGAVRFERDFARRDSTGATAFGTATIGEFGRRDGALDLRGGNDLVQGRLAATYASMDDYIDGAGNQVHGAYERWSTNASVAWTPDAQTFIELTGARSDGEAAYADRMMDGAVFDRENGGLRVRRTSISELIATAEMQVFVNAVDHVMDNYSLRAFVPSMMMPGQAVANPDRLTYGGRFALELTPAEAWRLDVGLDHQSNRHRTRSTMNQDAMPYQAKARVTDSNFHQTGVFLESSYSFSDDTRAFAGARADRWSATDKRATVSLGMMGGTVVNPTADLQRTSTLPGAFARVEHDLAQGSTVYLGLGHTQRFPDYWELISAESLTSASGFITDVEKTTQLDAGWLRQRGPIDLSVSTFVSRIDDYILIESDVAKPRATMGGMMMATRAATVARNIDAATVGGELGLGYRIGEHLRFDGSLAYVRGDNVTEDLPLAQLPPLEARLGFTYSRAIWSVGALWRGAAAQHRIAVNQGNIVGQDIGPSPAFEVVSINASWAPTTAVRLSAGIDNLFDTAYAEHISRAGAAVAGFAQTTRVNEPGRFIWFKCDYRH</sequence>
<keyword evidence="4" id="KW-0812">Transmembrane</keyword>
<dbReference type="KEGG" id="slom:PXH66_21740"/>
<keyword evidence="11" id="KW-0675">Receptor</keyword>
<evidence type="ECO:0000256" key="7">
    <source>
        <dbReference type="ARBA" id="ARBA00023237"/>
    </source>
</evidence>
<organism evidence="11 12">
    <name type="scientific">Synoicihabitans lomoniglobus</name>
    <dbReference type="NCBI Taxonomy" id="2909285"/>
    <lineage>
        <taxon>Bacteria</taxon>
        <taxon>Pseudomonadati</taxon>
        <taxon>Verrucomicrobiota</taxon>
        <taxon>Opitutia</taxon>
        <taxon>Opitutales</taxon>
        <taxon>Opitutaceae</taxon>
        <taxon>Synoicihabitans</taxon>
    </lineage>
</organism>
<dbReference type="PANTHER" id="PTHR30069">
    <property type="entry name" value="TONB-DEPENDENT OUTER MEMBRANE RECEPTOR"/>
    <property type="match status" value="1"/>
</dbReference>
<dbReference type="SUPFAM" id="SSF56935">
    <property type="entry name" value="Porins"/>
    <property type="match status" value="1"/>
</dbReference>
<evidence type="ECO:0000256" key="5">
    <source>
        <dbReference type="ARBA" id="ARBA00023077"/>
    </source>
</evidence>
<keyword evidence="7" id="KW-0998">Cell outer membrane</keyword>
<dbReference type="InterPro" id="IPR039426">
    <property type="entry name" value="TonB-dep_rcpt-like"/>
</dbReference>
<evidence type="ECO:0000256" key="1">
    <source>
        <dbReference type="ARBA" id="ARBA00004571"/>
    </source>
</evidence>
<dbReference type="GO" id="GO:0015344">
    <property type="term" value="F:siderophore uptake transmembrane transporter activity"/>
    <property type="evidence" value="ECO:0007669"/>
    <property type="project" value="TreeGrafter"/>
</dbReference>
<keyword evidence="12" id="KW-1185">Reference proteome</keyword>
<evidence type="ECO:0000256" key="4">
    <source>
        <dbReference type="ARBA" id="ARBA00022692"/>
    </source>
</evidence>
<keyword evidence="2" id="KW-0813">Transport</keyword>
<evidence type="ECO:0000259" key="10">
    <source>
        <dbReference type="Pfam" id="PF07715"/>
    </source>
</evidence>
<dbReference type="EMBL" id="CP119075">
    <property type="protein sequence ID" value="WED64979.1"/>
    <property type="molecule type" value="Genomic_DNA"/>
</dbReference>
<protein>
    <submittedName>
        <fullName evidence="11">TonB-dependent copper receptor</fullName>
    </submittedName>
</protein>
<comment type="similarity">
    <text evidence="8">Belongs to the TonB-dependent receptor family.</text>
</comment>
<name>A0AAE9ZXK6_9BACT</name>
<keyword evidence="6 8" id="KW-0472">Membrane</keyword>
<dbReference type="Proteomes" id="UP001218638">
    <property type="component" value="Chromosome"/>
</dbReference>
<dbReference type="InterPro" id="IPR036942">
    <property type="entry name" value="Beta-barrel_TonB_sf"/>
</dbReference>
<feature type="domain" description="TonB-dependent receptor plug" evidence="10">
    <location>
        <begin position="66"/>
        <end position="153"/>
    </location>
</feature>
<evidence type="ECO:0000256" key="3">
    <source>
        <dbReference type="ARBA" id="ARBA00022452"/>
    </source>
</evidence>
<dbReference type="Pfam" id="PF00593">
    <property type="entry name" value="TonB_dep_Rec_b-barrel"/>
    <property type="match status" value="1"/>
</dbReference>
<evidence type="ECO:0000256" key="8">
    <source>
        <dbReference type="RuleBase" id="RU003357"/>
    </source>
</evidence>
<dbReference type="CDD" id="cd01347">
    <property type="entry name" value="ligand_gated_channel"/>
    <property type="match status" value="1"/>
</dbReference>
<dbReference type="RefSeq" id="WP_330928323.1">
    <property type="nucleotide sequence ID" value="NZ_CP119075.1"/>
</dbReference>
<dbReference type="InterPro" id="IPR012910">
    <property type="entry name" value="Plug_dom"/>
</dbReference>
<evidence type="ECO:0000313" key="11">
    <source>
        <dbReference type="EMBL" id="WED64979.1"/>
    </source>
</evidence>
<evidence type="ECO:0000259" key="9">
    <source>
        <dbReference type="Pfam" id="PF00593"/>
    </source>
</evidence>
<dbReference type="InterPro" id="IPR037066">
    <property type="entry name" value="Plug_dom_sf"/>
</dbReference>
<dbReference type="GO" id="GO:0044718">
    <property type="term" value="P:siderophore transmembrane transport"/>
    <property type="evidence" value="ECO:0007669"/>
    <property type="project" value="TreeGrafter"/>
</dbReference>
<dbReference type="Pfam" id="PF07715">
    <property type="entry name" value="Plug"/>
    <property type="match status" value="1"/>
</dbReference>
<dbReference type="InterPro" id="IPR000531">
    <property type="entry name" value="Beta-barrel_TonB"/>
</dbReference>
<gene>
    <name evidence="11" type="ORF">PXH66_21740</name>
</gene>
<dbReference type="InterPro" id="IPR010100">
    <property type="entry name" value="TonB-dep_Cu_rcpt"/>
</dbReference>
<keyword evidence="3" id="KW-1134">Transmembrane beta strand</keyword>
<dbReference type="GO" id="GO:0009279">
    <property type="term" value="C:cell outer membrane"/>
    <property type="evidence" value="ECO:0007669"/>
    <property type="project" value="UniProtKB-SubCell"/>
</dbReference>
<evidence type="ECO:0000256" key="6">
    <source>
        <dbReference type="ARBA" id="ARBA00023136"/>
    </source>
</evidence>
<evidence type="ECO:0000256" key="2">
    <source>
        <dbReference type="ARBA" id="ARBA00022448"/>
    </source>
</evidence>
<feature type="domain" description="TonB-dependent receptor-like beta-barrel" evidence="9">
    <location>
        <begin position="207"/>
        <end position="659"/>
    </location>
</feature>
<reference evidence="11" key="1">
    <citation type="submission" date="2023-03" db="EMBL/GenBank/DDBJ databases">
        <title>Lomoglobus Profundus gen. nov., sp. nov., a novel member of the phylum Verrucomicrobia, isolated from deep-marine sediment of South China Sea.</title>
        <authorList>
            <person name="Ahmad T."/>
            <person name="Ishaq S.E."/>
            <person name="Wang F."/>
        </authorList>
    </citation>
    <scope>NUCLEOTIDE SEQUENCE</scope>
    <source>
        <strain evidence="11">LMO-M01</strain>
    </source>
</reference>
<comment type="subcellular location">
    <subcellularLocation>
        <location evidence="1">Cell outer membrane</location>
        <topology evidence="1">Multi-pass membrane protein</topology>
    </subcellularLocation>
</comment>
<dbReference type="PANTHER" id="PTHR30069:SF49">
    <property type="entry name" value="OUTER MEMBRANE PROTEIN C"/>
    <property type="match status" value="1"/>
</dbReference>
<dbReference type="Gene3D" id="2.170.130.10">
    <property type="entry name" value="TonB-dependent receptor, plug domain"/>
    <property type="match status" value="1"/>
</dbReference>
<dbReference type="NCBIfam" id="TIGR01778">
    <property type="entry name" value="TonB-copper"/>
    <property type="match status" value="1"/>
</dbReference>
<accession>A0AAE9ZXK6</accession>
<dbReference type="Gene3D" id="2.40.170.20">
    <property type="entry name" value="TonB-dependent receptor, beta-barrel domain"/>
    <property type="match status" value="1"/>
</dbReference>
<dbReference type="AlphaFoldDB" id="A0AAE9ZXK6"/>
<keyword evidence="5 8" id="KW-0798">TonB box</keyword>
<proteinExistence type="inferred from homology"/>
<evidence type="ECO:0000313" key="12">
    <source>
        <dbReference type="Proteomes" id="UP001218638"/>
    </source>
</evidence>